<organism evidence="1 2">
    <name type="scientific">Bugula neritina</name>
    <name type="common">Brown bryozoan</name>
    <name type="synonym">Sertularia neritina</name>
    <dbReference type="NCBI Taxonomy" id="10212"/>
    <lineage>
        <taxon>Eukaryota</taxon>
        <taxon>Metazoa</taxon>
        <taxon>Spiralia</taxon>
        <taxon>Lophotrochozoa</taxon>
        <taxon>Bryozoa</taxon>
        <taxon>Gymnolaemata</taxon>
        <taxon>Cheilostomatida</taxon>
        <taxon>Flustrina</taxon>
        <taxon>Buguloidea</taxon>
        <taxon>Bugulidae</taxon>
        <taxon>Bugula</taxon>
    </lineage>
</organism>
<sequence>MHTLSITRSIPRHHLAHPSSFTKQVHTQSQLSKLQWEDPNLSVLMKTIQNNEPFDLKVQSRETALLWHVKEHLILDLTEELKIDGPGGN</sequence>
<proteinExistence type="predicted"/>
<evidence type="ECO:0000313" key="1">
    <source>
        <dbReference type="EMBL" id="KAF6038844.1"/>
    </source>
</evidence>
<evidence type="ECO:0000313" key="2">
    <source>
        <dbReference type="Proteomes" id="UP000593567"/>
    </source>
</evidence>
<keyword evidence="2" id="KW-1185">Reference proteome</keyword>
<gene>
    <name evidence="1" type="ORF">EB796_002846</name>
</gene>
<dbReference type="AlphaFoldDB" id="A0A7J7KLC0"/>
<dbReference type="Proteomes" id="UP000593567">
    <property type="component" value="Unassembled WGS sequence"/>
</dbReference>
<name>A0A7J7KLC0_BUGNE</name>
<reference evidence="1" key="1">
    <citation type="submission" date="2020-06" db="EMBL/GenBank/DDBJ databases">
        <title>Draft genome of Bugula neritina, a colonial animal packing powerful symbionts and potential medicines.</title>
        <authorList>
            <person name="Rayko M."/>
        </authorList>
    </citation>
    <scope>NUCLEOTIDE SEQUENCE [LARGE SCALE GENOMIC DNA]</scope>
    <source>
        <strain evidence="1">Kwan_BN1</strain>
    </source>
</reference>
<comment type="caution">
    <text evidence="1">The sequence shown here is derived from an EMBL/GenBank/DDBJ whole genome shotgun (WGS) entry which is preliminary data.</text>
</comment>
<accession>A0A7J7KLC0</accession>
<dbReference type="EMBL" id="VXIV02000341">
    <property type="protein sequence ID" value="KAF6038844.1"/>
    <property type="molecule type" value="Genomic_DNA"/>
</dbReference>
<protein>
    <submittedName>
        <fullName evidence="1">Uncharacterized protein</fullName>
    </submittedName>
</protein>